<comment type="caution">
    <text evidence="1">The sequence shown here is derived from an EMBL/GenBank/DDBJ whole genome shotgun (WGS) entry which is preliminary data.</text>
</comment>
<proteinExistence type="predicted"/>
<gene>
    <name evidence="1" type="ORF">ACH5RR_001117</name>
</gene>
<protein>
    <submittedName>
        <fullName evidence="1">Uncharacterized protein</fullName>
    </submittedName>
</protein>
<evidence type="ECO:0000313" key="2">
    <source>
        <dbReference type="Proteomes" id="UP001630127"/>
    </source>
</evidence>
<dbReference type="PANTHER" id="PTHR45786">
    <property type="entry name" value="DNA BINDING PROTEIN-LIKE"/>
    <property type="match status" value="1"/>
</dbReference>
<accession>A0ABD3B2R5</accession>
<keyword evidence="2" id="KW-1185">Reference proteome</keyword>
<dbReference type="AlphaFoldDB" id="A0ABD3B2R5"/>
<evidence type="ECO:0000313" key="1">
    <source>
        <dbReference type="EMBL" id="KAL3537751.1"/>
    </source>
</evidence>
<dbReference type="PANTHER" id="PTHR45786:SF78">
    <property type="entry name" value="ATP-DEPENDENT DNA HELICASE"/>
    <property type="match status" value="1"/>
</dbReference>
<sequence length="112" mass="12885">MLKEVSDYPYCGAKRFEYEPQGFCCSSGEIHLLSIEMTRELMLLYLGNSEEANKFQKCVRSYDNMFVFTSIGMHSNKLSSRRHHGVNTLKVQGQMSHFINQLIPDDGEKPTN</sequence>
<dbReference type="Proteomes" id="UP001630127">
    <property type="component" value="Unassembled WGS sequence"/>
</dbReference>
<organism evidence="1 2">
    <name type="scientific">Cinchona calisaya</name>
    <dbReference type="NCBI Taxonomy" id="153742"/>
    <lineage>
        <taxon>Eukaryota</taxon>
        <taxon>Viridiplantae</taxon>
        <taxon>Streptophyta</taxon>
        <taxon>Embryophyta</taxon>
        <taxon>Tracheophyta</taxon>
        <taxon>Spermatophyta</taxon>
        <taxon>Magnoliopsida</taxon>
        <taxon>eudicotyledons</taxon>
        <taxon>Gunneridae</taxon>
        <taxon>Pentapetalae</taxon>
        <taxon>asterids</taxon>
        <taxon>lamiids</taxon>
        <taxon>Gentianales</taxon>
        <taxon>Rubiaceae</taxon>
        <taxon>Cinchonoideae</taxon>
        <taxon>Cinchoneae</taxon>
        <taxon>Cinchona</taxon>
    </lineage>
</organism>
<dbReference type="EMBL" id="JBJUIK010000001">
    <property type="protein sequence ID" value="KAL3537751.1"/>
    <property type="molecule type" value="Genomic_DNA"/>
</dbReference>
<name>A0ABD3B2R5_9GENT</name>
<reference evidence="1 2" key="1">
    <citation type="submission" date="2024-11" db="EMBL/GenBank/DDBJ databases">
        <title>A near-complete genome assembly of Cinchona calisaya.</title>
        <authorList>
            <person name="Lian D.C."/>
            <person name="Zhao X.W."/>
            <person name="Wei L."/>
        </authorList>
    </citation>
    <scope>NUCLEOTIDE SEQUENCE [LARGE SCALE GENOMIC DNA]</scope>
    <source>
        <tissue evidence="1">Nenye</tissue>
    </source>
</reference>